<feature type="transmembrane region" description="Helical" evidence="1">
    <location>
        <begin position="174"/>
        <end position="190"/>
    </location>
</feature>
<feature type="transmembrane region" description="Helical" evidence="1">
    <location>
        <begin position="6"/>
        <end position="22"/>
    </location>
</feature>
<dbReference type="AlphaFoldDB" id="A0A4R5DQW7"/>
<keyword evidence="3" id="KW-1185">Reference proteome</keyword>
<proteinExistence type="predicted"/>
<feature type="transmembrane region" description="Helical" evidence="1">
    <location>
        <begin position="146"/>
        <end position="162"/>
    </location>
</feature>
<comment type="caution">
    <text evidence="2">The sequence shown here is derived from an EMBL/GenBank/DDBJ whole genome shotgun (WGS) entry which is preliminary data.</text>
</comment>
<evidence type="ECO:0000313" key="3">
    <source>
        <dbReference type="Proteomes" id="UP000294850"/>
    </source>
</evidence>
<dbReference type="EMBL" id="SMFL01000003">
    <property type="protein sequence ID" value="TDE16689.1"/>
    <property type="molecule type" value="Genomic_DNA"/>
</dbReference>
<keyword evidence="1" id="KW-1133">Transmembrane helix</keyword>
<keyword evidence="1" id="KW-0472">Membrane</keyword>
<evidence type="ECO:0000313" key="2">
    <source>
        <dbReference type="EMBL" id="TDE16689.1"/>
    </source>
</evidence>
<reference evidence="2 3" key="1">
    <citation type="submission" date="2019-03" db="EMBL/GenBank/DDBJ databases">
        <title>Dyadobacter AR-3-6 sp. nov., isolated from arctic soil.</title>
        <authorList>
            <person name="Chaudhary D.K."/>
        </authorList>
    </citation>
    <scope>NUCLEOTIDE SEQUENCE [LARGE SCALE GENOMIC DNA]</scope>
    <source>
        <strain evidence="2 3">AR-3-6</strain>
    </source>
</reference>
<keyword evidence="1" id="KW-0812">Transmembrane</keyword>
<accession>A0A4R5DQW7</accession>
<dbReference type="RefSeq" id="WP_131958221.1">
    <property type="nucleotide sequence ID" value="NZ_SMFL01000003.1"/>
</dbReference>
<dbReference type="OrthoDB" id="951869at2"/>
<evidence type="ECO:0000256" key="1">
    <source>
        <dbReference type="SAM" id="Phobius"/>
    </source>
</evidence>
<gene>
    <name evidence="2" type="ORF">E0F88_10695</name>
</gene>
<feature type="transmembrane region" description="Helical" evidence="1">
    <location>
        <begin position="66"/>
        <end position="88"/>
    </location>
</feature>
<organism evidence="2 3">
    <name type="scientific">Dyadobacter psychrotolerans</name>
    <dbReference type="NCBI Taxonomy" id="2541721"/>
    <lineage>
        <taxon>Bacteria</taxon>
        <taxon>Pseudomonadati</taxon>
        <taxon>Bacteroidota</taxon>
        <taxon>Cytophagia</taxon>
        <taxon>Cytophagales</taxon>
        <taxon>Spirosomataceae</taxon>
        <taxon>Dyadobacter</taxon>
    </lineage>
</organism>
<name>A0A4R5DQW7_9BACT</name>
<feature type="transmembrane region" description="Helical" evidence="1">
    <location>
        <begin position="95"/>
        <end position="114"/>
    </location>
</feature>
<protein>
    <submittedName>
        <fullName evidence="2">Uncharacterized protein</fullName>
    </submittedName>
</protein>
<dbReference type="Proteomes" id="UP000294850">
    <property type="component" value="Unassembled WGS sequence"/>
</dbReference>
<feature type="transmembrane region" description="Helical" evidence="1">
    <location>
        <begin position="34"/>
        <end position="54"/>
    </location>
</feature>
<feature type="transmembrane region" description="Helical" evidence="1">
    <location>
        <begin position="120"/>
        <end position="139"/>
    </location>
</feature>
<sequence length="198" mass="22256">MPINPNVISSLILAVTGIIVFYKYYKLLSFYNRFLWGIFSLSIALNALTELLALVVPDALDTFPELTLACERTLGAVAVVSASWCVVMRYEAGKFLLFCTIGLGLLLFYCIVMYKVQFMGLIIQPFCIIVSLLISCIGLATKQKSSLWIIFSMMLLALASKSRDIPIPMDPIDISRYLMLLSVLCFGYAIRDQYKILF</sequence>